<dbReference type="InterPro" id="IPR043138">
    <property type="entry name" value="GGT_lsub"/>
</dbReference>
<sequence length="535" mass="59092">MKKTRWKQITSVLLALALGLSLVFYDNIQTMLTMGVNKVLKRDGLEGYGVSSSNPLAVKVGIDVLENGGNAADAAVAISYVLGVVEPYGSGIGGGGAMLVYSPKDDDFKFFNYRETAPISSTTQISGIGVPGFVKGMEDVNNTYGTKEMKELIQPAVDYAQNGFKMDTSLYNRLDIFKGYSDMNSLTTFYNEDGEPKSEGTTIVQPELASTLKTIQEGGAEAFYNGVIAQQLTVGTLMKPEDLSTYKTEILKPLTGEFNGYEVVTAPAPFSGTTLLQILKMAEYADVQKFATNEIDYLEKMSQIVNIAYTNRMAHIADPNFENVDSQKYVTDNYVKKLYERKYVEDITEDESEDTTAFVVTDKDGMVVSCTNTLGDFFGSQITVGGFFLNDSVGHFNENAHSINAYKPGKRSRTFIAPTIIRKGDDFIMGIASPGGNVISQAISEVLLNYFKFGQNISESIDEPRTVFRNNEEILTERQLSDNIINEMVSKGYSVSYYDSNIFYGSIQTIIKDKTKGITGGADYRRRGEYQVKYK</sequence>
<evidence type="ECO:0000313" key="6">
    <source>
        <dbReference type="Proteomes" id="UP001140817"/>
    </source>
</evidence>
<proteinExistence type="inferred from homology"/>
<keyword evidence="3" id="KW-0378">Hydrolase</keyword>
<dbReference type="InterPro" id="IPR043137">
    <property type="entry name" value="GGT_ssub_C"/>
</dbReference>
<dbReference type="EMBL" id="JANKBY010000003">
    <property type="protein sequence ID" value="MCR1821230.1"/>
    <property type="molecule type" value="Genomic_DNA"/>
</dbReference>
<comment type="similarity">
    <text evidence="1">Belongs to the gamma-glutamyltransferase family.</text>
</comment>
<dbReference type="Gene3D" id="1.10.246.130">
    <property type="match status" value="1"/>
</dbReference>
<dbReference type="Proteomes" id="UP001140817">
    <property type="component" value="Unassembled WGS sequence"/>
</dbReference>
<keyword evidence="6" id="KW-1185">Reference proteome</keyword>
<dbReference type="GO" id="GO:0103068">
    <property type="term" value="F:leukotriene C4 gamma-glutamyl transferase activity"/>
    <property type="evidence" value="ECO:0007669"/>
    <property type="project" value="UniProtKB-EC"/>
</dbReference>
<dbReference type="RefSeq" id="WP_079764676.1">
    <property type="nucleotide sequence ID" value="NZ_JANKBY010000003.1"/>
</dbReference>
<name>A0A9X2M850_9FIRM</name>
<accession>A0A9X2M850</accession>
<dbReference type="PANTHER" id="PTHR43199:SF1">
    <property type="entry name" value="GLUTATHIONE HYDROLASE PROENZYME"/>
    <property type="match status" value="1"/>
</dbReference>
<comment type="caution">
    <text evidence="5">The sequence shown here is derived from an EMBL/GenBank/DDBJ whole genome shotgun (WGS) entry which is preliminary data.</text>
</comment>
<gene>
    <name evidence="5" type="ORF">NSA58_00385</name>
</gene>
<keyword evidence="5" id="KW-0012">Acyltransferase</keyword>
<dbReference type="AlphaFoldDB" id="A0A9X2M850"/>
<keyword evidence="2 5" id="KW-0808">Transferase</keyword>
<dbReference type="InterPro" id="IPR051792">
    <property type="entry name" value="GGT_bact"/>
</dbReference>
<protein>
    <submittedName>
        <fullName evidence="5">Gamma-glutamyltransferase</fullName>
        <ecNumber evidence="5">2.3.2.2</ecNumber>
    </submittedName>
</protein>
<keyword evidence="4" id="KW-0865">Zymogen</keyword>
<evidence type="ECO:0000256" key="4">
    <source>
        <dbReference type="ARBA" id="ARBA00023145"/>
    </source>
</evidence>
<evidence type="ECO:0000256" key="2">
    <source>
        <dbReference type="ARBA" id="ARBA00022679"/>
    </source>
</evidence>
<organism evidence="5 6">
    <name type="scientific">Terrisporobacter muris</name>
    <dbReference type="NCBI Taxonomy" id="2963284"/>
    <lineage>
        <taxon>Bacteria</taxon>
        <taxon>Bacillati</taxon>
        <taxon>Bacillota</taxon>
        <taxon>Clostridia</taxon>
        <taxon>Peptostreptococcales</taxon>
        <taxon>Peptostreptococcaceae</taxon>
        <taxon>Terrisporobacter</taxon>
    </lineage>
</organism>
<dbReference type="PANTHER" id="PTHR43199">
    <property type="entry name" value="GLUTATHIONE HYDROLASE"/>
    <property type="match status" value="1"/>
</dbReference>
<reference evidence="5" key="1">
    <citation type="submission" date="2022-07" db="EMBL/GenBank/DDBJ databases">
        <title>Enhanced cultured diversity of the mouse gut microbiota enables custom-made synthetic communities.</title>
        <authorList>
            <person name="Afrizal A."/>
        </authorList>
    </citation>
    <scope>NUCLEOTIDE SEQUENCE</scope>
    <source>
        <strain evidence="5">DSM 29186</strain>
    </source>
</reference>
<evidence type="ECO:0000256" key="3">
    <source>
        <dbReference type="ARBA" id="ARBA00022801"/>
    </source>
</evidence>
<evidence type="ECO:0000313" key="5">
    <source>
        <dbReference type="EMBL" id="MCR1821230.1"/>
    </source>
</evidence>
<dbReference type="InterPro" id="IPR029055">
    <property type="entry name" value="Ntn_hydrolases_N"/>
</dbReference>
<dbReference type="Pfam" id="PF01019">
    <property type="entry name" value="G_glu_transpept"/>
    <property type="match status" value="1"/>
</dbReference>
<dbReference type="SUPFAM" id="SSF56235">
    <property type="entry name" value="N-terminal nucleophile aminohydrolases (Ntn hydrolases)"/>
    <property type="match status" value="1"/>
</dbReference>
<dbReference type="EC" id="2.3.2.2" evidence="5"/>
<evidence type="ECO:0000256" key="1">
    <source>
        <dbReference type="ARBA" id="ARBA00009381"/>
    </source>
</evidence>
<dbReference type="PRINTS" id="PR01210">
    <property type="entry name" value="GGTRANSPTASE"/>
</dbReference>
<dbReference type="Gene3D" id="3.60.20.40">
    <property type="match status" value="1"/>
</dbReference>
<dbReference type="GO" id="GO:0016787">
    <property type="term" value="F:hydrolase activity"/>
    <property type="evidence" value="ECO:0007669"/>
    <property type="project" value="UniProtKB-KW"/>
</dbReference>